<dbReference type="InterPro" id="IPR036688">
    <property type="entry name" value="MoeA_C_domain_IV_sf"/>
</dbReference>
<evidence type="ECO:0000313" key="14">
    <source>
        <dbReference type="Proteomes" id="UP000630353"/>
    </source>
</evidence>
<dbReference type="GO" id="GO:0046872">
    <property type="term" value="F:metal ion binding"/>
    <property type="evidence" value="ECO:0007669"/>
    <property type="project" value="UniProtKB-UniRule"/>
</dbReference>
<dbReference type="Gene3D" id="3.40.980.10">
    <property type="entry name" value="MoaB/Mog-like domain"/>
    <property type="match status" value="1"/>
</dbReference>
<dbReference type="InterPro" id="IPR036425">
    <property type="entry name" value="MoaB/Mog-like_dom_sf"/>
</dbReference>
<dbReference type="InterPro" id="IPR038987">
    <property type="entry name" value="MoeA-like"/>
</dbReference>
<evidence type="ECO:0000256" key="8">
    <source>
        <dbReference type="ARBA" id="ARBA00022842"/>
    </source>
</evidence>
<dbReference type="SUPFAM" id="SSF53218">
    <property type="entry name" value="Molybdenum cofactor biosynthesis proteins"/>
    <property type="match status" value="1"/>
</dbReference>
<dbReference type="Pfam" id="PF03454">
    <property type="entry name" value="MoeA_C"/>
    <property type="match status" value="1"/>
</dbReference>
<dbReference type="Pfam" id="PF00994">
    <property type="entry name" value="MoCF_biosynth"/>
    <property type="match status" value="1"/>
</dbReference>
<dbReference type="Proteomes" id="UP000630353">
    <property type="component" value="Unassembled WGS sequence"/>
</dbReference>
<protein>
    <recommendedName>
        <fullName evidence="11">Molybdopterin molybdenumtransferase</fullName>
        <ecNumber evidence="11">2.10.1.1</ecNumber>
    </recommendedName>
</protein>
<name>A0A919CNT8_9PROT</name>
<dbReference type="EMBL" id="BMZS01000003">
    <property type="protein sequence ID" value="GHD46812.1"/>
    <property type="molecule type" value="Genomic_DNA"/>
</dbReference>
<keyword evidence="5 11" id="KW-0500">Molybdenum</keyword>
<keyword evidence="6 11" id="KW-0808">Transferase</keyword>
<dbReference type="Gene3D" id="2.40.340.10">
    <property type="entry name" value="MoeA, C-terminal, domain IV"/>
    <property type="match status" value="1"/>
</dbReference>
<comment type="similarity">
    <text evidence="4 11">Belongs to the MoeA family.</text>
</comment>
<keyword evidence="14" id="KW-1185">Reference proteome</keyword>
<gene>
    <name evidence="13" type="primary">moeA</name>
    <name evidence="13" type="ORF">GCM10017083_16370</name>
</gene>
<reference evidence="13" key="2">
    <citation type="submission" date="2020-09" db="EMBL/GenBank/DDBJ databases">
        <authorList>
            <person name="Sun Q."/>
            <person name="Kim S."/>
        </authorList>
    </citation>
    <scope>NUCLEOTIDE SEQUENCE</scope>
    <source>
        <strain evidence="13">KCTC 42651</strain>
    </source>
</reference>
<comment type="catalytic activity">
    <reaction evidence="10">
        <text>adenylyl-molybdopterin + molybdate = Mo-molybdopterin + AMP + H(+)</text>
        <dbReference type="Rhea" id="RHEA:35047"/>
        <dbReference type="ChEBI" id="CHEBI:15378"/>
        <dbReference type="ChEBI" id="CHEBI:36264"/>
        <dbReference type="ChEBI" id="CHEBI:62727"/>
        <dbReference type="ChEBI" id="CHEBI:71302"/>
        <dbReference type="ChEBI" id="CHEBI:456215"/>
        <dbReference type="EC" id="2.10.1.1"/>
    </reaction>
</comment>
<dbReference type="Gene3D" id="2.170.190.11">
    <property type="entry name" value="Molybdopterin biosynthesis moea protein, domain 3"/>
    <property type="match status" value="1"/>
</dbReference>
<evidence type="ECO:0000256" key="4">
    <source>
        <dbReference type="ARBA" id="ARBA00010763"/>
    </source>
</evidence>
<keyword evidence="7 11" id="KW-0479">Metal-binding</keyword>
<dbReference type="Pfam" id="PF03453">
    <property type="entry name" value="MoeA_N"/>
    <property type="match status" value="1"/>
</dbReference>
<evidence type="ECO:0000256" key="1">
    <source>
        <dbReference type="ARBA" id="ARBA00001946"/>
    </source>
</evidence>
<keyword evidence="8 11" id="KW-0460">Magnesium</keyword>
<dbReference type="CDD" id="cd00887">
    <property type="entry name" value="MoeA"/>
    <property type="match status" value="1"/>
</dbReference>
<comment type="function">
    <text evidence="2 11">Catalyzes the insertion of molybdate into adenylated molybdopterin with the concomitant release of AMP.</text>
</comment>
<dbReference type="NCBIfam" id="NF045515">
    <property type="entry name" value="Glp_gephyrin"/>
    <property type="match status" value="1"/>
</dbReference>
<dbReference type="InterPro" id="IPR005111">
    <property type="entry name" value="MoeA_C_domain_IV"/>
</dbReference>
<dbReference type="FunFam" id="3.40.980.10:FF:000004">
    <property type="entry name" value="Molybdopterin molybdenumtransferase"/>
    <property type="match status" value="1"/>
</dbReference>
<dbReference type="AlphaFoldDB" id="A0A919CNT8"/>
<feature type="domain" description="MoaB/Mog" evidence="12">
    <location>
        <begin position="183"/>
        <end position="325"/>
    </location>
</feature>
<comment type="cofactor">
    <cofactor evidence="1 11">
        <name>Mg(2+)</name>
        <dbReference type="ChEBI" id="CHEBI:18420"/>
    </cofactor>
</comment>
<dbReference type="SUPFAM" id="SSF63867">
    <property type="entry name" value="MoeA C-terminal domain-like"/>
    <property type="match status" value="1"/>
</dbReference>
<dbReference type="PANTHER" id="PTHR10192">
    <property type="entry name" value="MOLYBDOPTERIN BIOSYNTHESIS PROTEIN"/>
    <property type="match status" value="1"/>
</dbReference>
<dbReference type="GO" id="GO:0005829">
    <property type="term" value="C:cytosol"/>
    <property type="evidence" value="ECO:0007669"/>
    <property type="project" value="TreeGrafter"/>
</dbReference>
<evidence type="ECO:0000256" key="10">
    <source>
        <dbReference type="ARBA" id="ARBA00047317"/>
    </source>
</evidence>
<dbReference type="PANTHER" id="PTHR10192:SF5">
    <property type="entry name" value="GEPHYRIN"/>
    <property type="match status" value="1"/>
</dbReference>
<evidence type="ECO:0000256" key="7">
    <source>
        <dbReference type="ARBA" id="ARBA00022723"/>
    </source>
</evidence>
<evidence type="ECO:0000259" key="12">
    <source>
        <dbReference type="SMART" id="SM00852"/>
    </source>
</evidence>
<evidence type="ECO:0000256" key="6">
    <source>
        <dbReference type="ARBA" id="ARBA00022679"/>
    </source>
</evidence>
<comment type="pathway">
    <text evidence="3 11">Cofactor biosynthesis; molybdopterin biosynthesis.</text>
</comment>
<sequence>MASDLLPVEDALDRILTALSPLPAEVVPISEALGRVTAAPILARRTQPPVAVSAMDGYAVRAADVATVPATLRRVGSAPAGGGYAGTVGPGEAVRIFTGGPVPAGADAIVLQEDVDASAEADGAEILVREGAPAGTFVRPAGLDFRTGDVGVPAGRRLSARDIGLAAAMNVPWVRVIRRPRVAILSTGDEIVRPGELDDPTRIVSSNAYALAAVVRAVGGEAVDLGIAPDDRDALRALAAGARGADLLVTSGGASVGRHDLVQEALGDGTLGADALKVGFWKIAMRPGKPLIFGHLGAIPMLGLPGNPVSTVVCATVFLRPALERLLGLPAGPAALTEAILAIDLKENDRRQDYLRATSEPGPDGRRLVTPFVRQDSSMMSRLAEADCLMVRPPFDPARSRGDTVSILPLDGGFLTI</sequence>
<dbReference type="InterPro" id="IPR036135">
    <property type="entry name" value="MoeA_linker/N_sf"/>
</dbReference>
<evidence type="ECO:0000256" key="11">
    <source>
        <dbReference type="RuleBase" id="RU365090"/>
    </source>
</evidence>
<dbReference type="SMART" id="SM00852">
    <property type="entry name" value="MoCF_biosynth"/>
    <property type="match status" value="1"/>
</dbReference>
<evidence type="ECO:0000256" key="9">
    <source>
        <dbReference type="ARBA" id="ARBA00023150"/>
    </source>
</evidence>
<keyword evidence="9 11" id="KW-0501">Molybdenum cofactor biosynthesis</keyword>
<evidence type="ECO:0000256" key="2">
    <source>
        <dbReference type="ARBA" id="ARBA00002901"/>
    </source>
</evidence>
<dbReference type="NCBIfam" id="TIGR00177">
    <property type="entry name" value="molyb_syn"/>
    <property type="match status" value="1"/>
</dbReference>
<accession>A0A919CNT8</accession>
<organism evidence="13 14">
    <name type="scientific">Thalassobaculum fulvum</name>
    <dbReference type="NCBI Taxonomy" id="1633335"/>
    <lineage>
        <taxon>Bacteria</taxon>
        <taxon>Pseudomonadati</taxon>
        <taxon>Pseudomonadota</taxon>
        <taxon>Alphaproteobacteria</taxon>
        <taxon>Rhodospirillales</taxon>
        <taxon>Thalassobaculaceae</taxon>
        <taxon>Thalassobaculum</taxon>
    </lineage>
</organism>
<dbReference type="SUPFAM" id="SSF63882">
    <property type="entry name" value="MoeA N-terminal region -like"/>
    <property type="match status" value="1"/>
</dbReference>
<dbReference type="GO" id="GO:0061599">
    <property type="term" value="F:molybdopterin molybdotransferase activity"/>
    <property type="evidence" value="ECO:0007669"/>
    <property type="project" value="UniProtKB-UniRule"/>
</dbReference>
<proteinExistence type="inferred from homology"/>
<evidence type="ECO:0000256" key="5">
    <source>
        <dbReference type="ARBA" id="ARBA00022505"/>
    </source>
</evidence>
<dbReference type="GO" id="GO:0006777">
    <property type="term" value="P:Mo-molybdopterin cofactor biosynthetic process"/>
    <property type="evidence" value="ECO:0007669"/>
    <property type="project" value="UniProtKB-UniRule"/>
</dbReference>
<comment type="caution">
    <text evidence="13">The sequence shown here is derived from an EMBL/GenBank/DDBJ whole genome shotgun (WGS) entry which is preliminary data.</text>
</comment>
<evidence type="ECO:0000256" key="3">
    <source>
        <dbReference type="ARBA" id="ARBA00005046"/>
    </source>
</evidence>
<reference evidence="13" key="1">
    <citation type="journal article" date="2014" name="Int. J. Syst. Evol. Microbiol.">
        <title>Complete genome sequence of Corynebacterium casei LMG S-19264T (=DSM 44701T), isolated from a smear-ripened cheese.</title>
        <authorList>
            <consortium name="US DOE Joint Genome Institute (JGI-PGF)"/>
            <person name="Walter F."/>
            <person name="Albersmeier A."/>
            <person name="Kalinowski J."/>
            <person name="Ruckert C."/>
        </authorList>
    </citation>
    <scope>NUCLEOTIDE SEQUENCE</scope>
    <source>
        <strain evidence="13">KCTC 42651</strain>
    </source>
</reference>
<dbReference type="EC" id="2.10.1.1" evidence="11"/>
<dbReference type="Gene3D" id="3.90.105.10">
    <property type="entry name" value="Molybdopterin biosynthesis moea protein, domain 2"/>
    <property type="match status" value="1"/>
</dbReference>
<evidence type="ECO:0000313" key="13">
    <source>
        <dbReference type="EMBL" id="GHD46812.1"/>
    </source>
</evidence>
<dbReference type="InterPro" id="IPR001453">
    <property type="entry name" value="MoaB/Mog_dom"/>
</dbReference>
<dbReference type="InterPro" id="IPR005110">
    <property type="entry name" value="MoeA_linker/N"/>
</dbReference>